<dbReference type="HOGENOM" id="CLU_3015693_0_0_1"/>
<evidence type="ECO:0000313" key="3">
    <source>
        <dbReference type="Proteomes" id="UP000054279"/>
    </source>
</evidence>
<reference evidence="2 3" key="1">
    <citation type="submission" date="2014-06" db="EMBL/GenBank/DDBJ databases">
        <title>Evolutionary Origins and Diversification of the Mycorrhizal Mutualists.</title>
        <authorList>
            <consortium name="DOE Joint Genome Institute"/>
            <consortium name="Mycorrhizal Genomics Consortium"/>
            <person name="Kohler A."/>
            <person name="Kuo A."/>
            <person name="Nagy L.G."/>
            <person name="Floudas D."/>
            <person name="Copeland A."/>
            <person name="Barry K.W."/>
            <person name="Cichocki N."/>
            <person name="Veneault-Fourrey C."/>
            <person name="LaButti K."/>
            <person name="Lindquist E.A."/>
            <person name="Lipzen A."/>
            <person name="Lundell T."/>
            <person name="Morin E."/>
            <person name="Murat C."/>
            <person name="Riley R."/>
            <person name="Ohm R."/>
            <person name="Sun H."/>
            <person name="Tunlid A."/>
            <person name="Henrissat B."/>
            <person name="Grigoriev I.V."/>
            <person name="Hibbett D.S."/>
            <person name="Martin F."/>
        </authorList>
    </citation>
    <scope>NUCLEOTIDE SEQUENCE [LARGE SCALE GENOMIC DNA]</scope>
    <source>
        <strain evidence="2 3">SS14</strain>
    </source>
</reference>
<dbReference type="AlphaFoldDB" id="A0A0C9VEV6"/>
<sequence length="56" mass="6047">MSTSQDADSDIEMLENPPSQAGVTRKRVESDNEASDGEELREASPQRMGSRGHVTG</sequence>
<dbReference type="EMBL" id="KN837181">
    <property type="protein sequence ID" value="KIJ36170.1"/>
    <property type="molecule type" value="Genomic_DNA"/>
</dbReference>
<feature type="region of interest" description="Disordered" evidence="1">
    <location>
        <begin position="1"/>
        <end position="56"/>
    </location>
</feature>
<proteinExistence type="predicted"/>
<evidence type="ECO:0000313" key="2">
    <source>
        <dbReference type="EMBL" id="KIJ36170.1"/>
    </source>
</evidence>
<accession>A0A0C9VEV6</accession>
<name>A0A0C9VEV6_SPHS4</name>
<protein>
    <submittedName>
        <fullName evidence="2">Uncharacterized protein</fullName>
    </submittedName>
</protein>
<keyword evidence="3" id="KW-1185">Reference proteome</keyword>
<dbReference type="Proteomes" id="UP000054279">
    <property type="component" value="Unassembled WGS sequence"/>
</dbReference>
<gene>
    <name evidence="2" type="ORF">M422DRAFT_261499</name>
</gene>
<evidence type="ECO:0000256" key="1">
    <source>
        <dbReference type="SAM" id="MobiDB-lite"/>
    </source>
</evidence>
<organism evidence="2 3">
    <name type="scientific">Sphaerobolus stellatus (strain SS14)</name>
    <dbReference type="NCBI Taxonomy" id="990650"/>
    <lineage>
        <taxon>Eukaryota</taxon>
        <taxon>Fungi</taxon>
        <taxon>Dikarya</taxon>
        <taxon>Basidiomycota</taxon>
        <taxon>Agaricomycotina</taxon>
        <taxon>Agaricomycetes</taxon>
        <taxon>Phallomycetidae</taxon>
        <taxon>Geastrales</taxon>
        <taxon>Sphaerobolaceae</taxon>
        <taxon>Sphaerobolus</taxon>
    </lineage>
</organism>